<protein>
    <submittedName>
        <fullName evidence="4">Outer membrane protein TolC</fullName>
    </submittedName>
</protein>
<evidence type="ECO:0000313" key="4">
    <source>
        <dbReference type="EMBL" id="SFM44938.1"/>
    </source>
</evidence>
<dbReference type="Proteomes" id="UP000199611">
    <property type="component" value="Unassembled WGS sequence"/>
</dbReference>
<feature type="coiled-coil region" evidence="2">
    <location>
        <begin position="213"/>
        <end position="247"/>
    </location>
</feature>
<dbReference type="Gene3D" id="1.20.1600.10">
    <property type="entry name" value="Outer membrane efflux proteins (OEP)"/>
    <property type="match status" value="1"/>
</dbReference>
<feature type="transmembrane region" description="Helical" evidence="3">
    <location>
        <begin position="12"/>
        <end position="32"/>
    </location>
</feature>
<dbReference type="OrthoDB" id="9769048at2"/>
<reference evidence="5" key="1">
    <citation type="submission" date="2016-10" db="EMBL/GenBank/DDBJ databases">
        <authorList>
            <person name="Varghese N."/>
            <person name="Submissions S."/>
        </authorList>
    </citation>
    <scope>NUCLEOTIDE SEQUENCE [LARGE SCALE GENOMIC DNA]</scope>
    <source>
        <strain evidence="5">DSM 9990</strain>
    </source>
</reference>
<keyword evidence="3" id="KW-1133">Transmembrane helix</keyword>
<evidence type="ECO:0000256" key="1">
    <source>
        <dbReference type="ARBA" id="ARBA00007613"/>
    </source>
</evidence>
<evidence type="ECO:0000256" key="3">
    <source>
        <dbReference type="SAM" id="Phobius"/>
    </source>
</evidence>
<comment type="similarity">
    <text evidence="1">Belongs to the outer membrane factor (OMF) (TC 1.B.17) family.</text>
</comment>
<evidence type="ECO:0000313" key="5">
    <source>
        <dbReference type="Proteomes" id="UP000199611"/>
    </source>
</evidence>
<keyword evidence="3" id="KW-0472">Membrane</keyword>
<dbReference type="AlphaFoldDB" id="A0A1I4QY18"/>
<dbReference type="PANTHER" id="PTHR30203">
    <property type="entry name" value="OUTER MEMBRANE CATION EFFLUX PROTEIN"/>
    <property type="match status" value="1"/>
</dbReference>
<keyword evidence="5" id="KW-1185">Reference proteome</keyword>
<dbReference type="InterPro" id="IPR010131">
    <property type="entry name" value="MdtP/NodT-like"/>
</dbReference>
<dbReference type="InterPro" id="IPR003423">
    <property type="entry name" value="OMP_efflux"/>
</dbReference>
<proteinExistence type="inferred from homology"/>
<name>A0A1I4QY18_9BACT</name>
<gene>
    <name evidence="4" type="ORF">SAMN05660836_00289</name>
</gene>
<sequence>MRKYRAGNLYHPVVIPLICAFFFNICGCGYTGRPFKEEPGMVELLEEDAGIGEFLQNENYQLPSNPSFDDYFTYAAFRNRELRAIFERWKAALWKIPQVKSLPDPRFTYAYYIKNVETRVGPQRQSFSIAQTFPWYDKLRLKGETAFLEAEALRWELESKRWKLYEDLSRLYYDLAYTRRAVDITNDHIALLGHLESALKIGYSAGIVPYGYLTQLQTEMGKLENRLKTLEDYIAALEAEFNSLLHRSVWEPVVVGELRDVGSVSINERDALRLIEESSPDLKVAEKRVALAQKGVDLAKTFYFPDLTLSVTAIDTGDADNPLTPESGKDPVIVGVSVNLPFWWERIEAGVKEARTRYEASIADREKTLDLLSARLKLILYRLRDSERKIRLYGNDLIPKARQSLEVNLENLRTGEATFSDVINAERVLLEFELSLEEARAGAAKALAAYERLIGRRVDKASK</sequence>
<keyword evidence="2" id="KW-0175">Coiled coil</keyword>
<dbReference type="RefSeq" id="WP_093392920.1">
    <property type="nucleotide sequence ID" value="NZ_FOUU01000001.1"/>
</dbReference>
<dbReference type="Pfam" id="PF02321">
    <property type="entry name" value="OEP"/>
    <property type="match status" value="1"/>
</dbReference>
<dbReference type="PANTHER" id="PTHR30203:SF24">
    <property type="entry name" value="BLR4935 PROTEIN"/>
    <property type="match status" value="1"/>
</dbReference>
<evidence type="ECO:0000256" key="2">
    <source>
        <dbReference type="SAM" id="Coils"/>
    </source>
</evidence>
<dbReference type="STRING" id="39841.SAMN05660836_00289"/>
<dbReference type="GO" id="GO:0015562">
    <property type="term" value="F:efflux transmembrane transporter activity"/>
    <property type="evidence" value="ECO:0007669"/>
    <property type="project" value="InterPro"/>
</dbReference>
<dbReference type="EMBL" id="FOUU01000001">
    <property type="protein sequence ID" value="SFM44938.1"/>
    <property type="molecule type" value="Genomic_DNA"/>
</dbReference>
<dbReference type="SUPFAM" id="SSF56954">
    <property type="entry name" value="Outer membrane efflux proteins (OEP)"/>
    <property type="match status" value="1"/>
</dbReference>
<organism evidence="4 5">
    <name type="scientific">Thermodesulforhabdus norvegica</name>
    <dbReference type="NCBI Taxonomy" id="39841"/>
    <lineage>
        <taxon>Bacteria</taxon>
        <taxon>Pseudomonadati</taxon>
        <taxon>Thermodesulfobacteriota</taxon>
        <taxon>Syntrophobacteria</taxon>
        <taxon>Syntrophobacterales</taxon>
        <taxon>Thermodesulforhabdaceae</taxon>
        <taxon>Thermodesulforhabdus</taxon>
    </lineage>
</organism>
<keyword evidence="3" id="KW-0812">Transmembrane</keyword>
<accession>A0A1I4QY18</accession>